<feature type="non-terminal residue" evidence="2">
    <location>
        <position position="175"/>
    </location>
</feature>
<evidence type="ECO:0000313" key="2">
    <source>
        <dbReference type="EMBL" id="CAK9112395.1"/>
    </source>
</evidence>
<evidence type="ECO:0000313" key="3">
    <source>
        <dbReference type="Proteomes" id="UP001642484"/>
    </source>
</evidence>
<proteinExistence type="predicted"/>
<keyword evidence="1" id="KW-0732">Signal</keyword>
<dbReference type="Proteomes" id="UP001642484">
    <property type="component" value="Unassembled WGS sequence"/>
</dbReference>
<organism evidence="2 3">
    <name type="scientific">Durusdinium trenchii</name>
    <dbReference type="NCBI Taxonomy" id="1381693"/>
    <lineage>
        <taxon>Eukaryota</taxon>
        <taxon>Sar</taxon>
        <taxon>Alveolata</taxon>
        <taxon>Dinophyceae</taxon>
        <taxon>Suessiales</taxon>
        <taxon>Symbiodiniaceae</taxon>
        <taxon>Durusdinium</taxon>
    </lineage>
</organism>
<accession>A0ABP0SJK5</accession>
<evidence type="ECO:0000256" key="1">
    <source>
        <dbReference type="SAM" id="SignalP"/>
    </source>
</evidence>
<reference evidence="2 3" key="1">
    <citation type="submission" date="2024-02" db="EMBL/GenBank/DDBJ databases">
        <authorList>
            <person name="Chen Y."/>
            <person name="Shah S."/>
            <person name="Dougan E. K."/>
            <person name="Thang M."/>
            <person name="Chan C."/>
        </authorList>
    </citation>
    <scope>NUCLEOTIDE SEQUENCE [LARGE SCALE GENOMIC DNA]</scope>
</reference>
<protein>
    <recommendedName>
        <fullName evidence="4">Plastid lipid-associated protein/fibrillin conserved domain-containing protein</fullName>
    </recommendedName>
</protein>
<gene>
    <name evidence="2" type="ORF">CCMP2556_LOCUS52102</name>
</gene>
<sequence>MEFAPKLMGHKFCAALLLLTLASAELRLPRSKSKQAPEVRRLEGCRTISFAELCELPALPVGCFQLQPSDAQPGTGCFQLQPSDAQRCELRGPHAAPARLVTAENVTGVATLRTQGELRITGSIQMISLRFDAGTLVFDDAQVEAWHEDHPDELIDQGGAFSSRGPFTLTNSYLT</sequence>
<keyword evidence="3" id="KW-1185">Reference proteome</keyword>
<feature type="signal peptide" evidence="1">
    <location>
        <begin position="1"/>
        <end position="24"/>
    </location>
</feature>
<dbReference type="EMBL" id="CAXAMN010027704">
    <property type="protein sequence ID" value="CAK9112395.1"/>
    <property type="molecule type" value="Genomic_DNA"/>
</dbReference>
<feature type="chain" id="PRO_5046570153" description="Plastid lipid-associated protein/fibrillin conserved domain-containing protein" evidence="1">
    <location>
        <begin position="25"/>
        <end position="175"/>
    </location>
</feature>
<name>A0ABP0SJK5_9DINO</name>
<evidence type="ECO:0008006" key="4">
    <source>
        <dbReference type="Google" id="ProtNLM"/>
    </source>
</evidence>
<comment type="caution">
    <text evidence="2">The sequence shown here is derived from an EMBL/GenBank/DDBJ whole genome shotgun (WGS) entry which is preliminary data.</text>
</comment>